<gene>
    <name evidence="1" type="ORF">H4219_005001</name>
</gene>
<dbReference type="EMBL" id="JANBPU010000230">
    <property type="protein sequence ID" value="KAJ1913921.1"/>
    <property type="molecule type" value="Genomic_DNA"/>
</dbReference>
<protein>
    <submittedName>
        <fullName evidence="1">Uncharacterized protein</fullName>
    </submittedName>
</protein>
<organism evidence="1 2">
    <name type="scientific">Mycoemilia scoparia</name>
    <dbReference type="NCBI Taxonomy" id="417184"/>
    <lineage>
        <taxon>Eukaryota</taxon>
        <taxon>Fungi</taxon>
        <taxon>Fungi incertae sedis</taxon>
        <taxon>Zoopagomycota</taxon>
        <taxon>Kickxellomycotina</taxon>
        <taxon>Kickxellomycetes</taxon>
        <taxon>Kickxellales</taxon>
        <taxon>Kickxellaceae</taxon>
        <taxon>Mycoemilia</taxon>
    </lineage>
</organism>
<sequence length="489" mass="54787">MNEGNIDSGYDNKRRISPAIQDHSAYNDGYNIMTEILSENNQQNALIQTAELTHPTNSYQPLTSLAVSGDFQKYSNIPRSYSQTSMMGGQQVQGFSPEGNSIDYPLSTHISPEQRLDNLCQQQIGVDANSALLLPSYSNMGITGAQFSSIWLTDNDGIQSNVNHGLELPLPFPSSLPSGPLLSGSECDEDKLYTINSKQMIIDILKESRIFSSAATNDPDNSSIEPGQVFLLTPLVLLEMKLTPNEYEQMMKFRNQTFSQDLSDHSFTLLSAIQKVETGQELYADLIYFTCASPEASSCLSGNTKAIERSYAFTVHLKLLLLDHQIFELFQQQYSYIKARLQQDCTARTITTADQENEAYLKRSIGIVSNFICAIVEALGQKLSMSPNEYLVNDAIMVVCHIFVKVFGIHDSCCQQYPGTEAGNNKMFLDILVGFLEPFHSRYANSCNRSKKYVLESTLEFFSGKDKIDYEKYRSLYELIKYQVDALSA</sequence>
<name>A0A9W7ZUI1_9FUNG</name>
<reference evidence="1" key="1">
    <citation type="submission" date="2022-07" db="EMBL/GenBank/DDBJ databases">
        <title>Phylogenomic reconstructions and comparative analyses of Kickxellomycotina fungi.</title>
        <authorList>
            <person name="Reynolds N.K."/>
            <person name="Stajich J.E."/>
            <person name="Barry K."/>
            <person name="Grigoriev I.V."/>
            <person name="Crous P."/>
            <person name="Smith M.E."/>
        </authorList>
    </citation>
    <scope>NUCLEOTIDE SEQUENCE</scope>
    <source>
        <strain evidence="1">NBRC 100468</strain>
    </source>
</reference>
<evidence type="ECO:0000313" key="2">
    <source>
        <dbReference type="Proteomes" id="UP001150538"/>
    </source>
</evidence>
<evidence type="ECO:0000313" key="1">
    <source>
        <dbReference type="EMBL" id="KAJ1913921.1"/>
    </source>
</evidence>
<comment type="caution">
    <text evidence="1">The sequence shown here is derived from an EMBL/GenBank/DDBJ whole genome shotgun (WGS) entry which is preliminary data.</text>
</comment>
<dbReference type="AlphaFoldDB" id="A0A9W7ZUI1"/>
<proteinExistence type="predicted"/>
<keyword evidence="2" id="KW-1185">Reference proteome</keyword>
<accession>A0A9W7ZUI1</accession>
<dbReference type="Proteomes" id="UP001150538">
    <property type="component" value="Unassembled WGS sequence"/>
</dbReference>